<name>A0A669Q4Y5_PHACC</name>
<dbReference type="OMA" id="YVEEYRT"/>
<accession>A0A669Q4Y5</accession>
<reference evidence="2" key="1">
    <citation type="submission" date="2025-08" db="UniProtKB">
        <authorList>
            <consortium name="Ensembl"/>
        </authorList>
    </citation>
    <scope>IDENTIFICATION</scope>
</reference>
<dbReference type="AlphaFoldDB" id="A0A669Q4Y5"/>
<evidence type="ECO:0000313" key="2">
    <source>
        <dbReference type="Ensembl" id="ENSPCLP00000014845.1"/>
    </source>
</evidence>
<keyword evidence="3" id="KW-1185">Reference proteome</keyword>
<protein>
    <submittedName>
        <fullName evidence="2">Uncharacterized protein</fullName>
    </submittedName>
</protein>
<feature type="compositionally biased region" description="Basic and acidic residues" evidence="1">
    <location>
        <begin position="33"/>
        <end position="59"/>
    </location>
</feature>
<evidence type="ECO:0000256" key="1">
    <source>
        <dbReference type="SAM" id="MobiDB-lite"/>
    </source>
</evidence>
<feature type="region of interest" description="Disordered" evidence="1">
    <location>
        <begin position="1"/>
        <end position="109"/>
    </location>
</feature>
<evidence type="ECO:0000313" key="3">
    <source>
        <dbReference type="Proteomes" id="UP000472261"/>
    </source>
</evidence>
<organism evidence="2 3">
    <name type="scientific">Phasianus colchicus</name>
    <name type="common">Common pheasant</name>
    <dbReference type="NCBI Taxonomy" id="9054"/>
    <lineage>
        <taxon>Eukaryota</taxon>
        <taxon>Metazoa</taxon>
        <taxon>Chordata</taxon>
        <taxon>Craniata</taxon>
        <taxon>Vertebrata</taxon>
        <taxon>Euteleostomi</taxon>
        <taxon>Archelosauria</taxon>
        <taxon>Archosauria</taxon>
        <taxon>Dinosauria</taxon>
        <taxon>Saurischia</taxon>
        <taxon>Theropoda</taxon>
        <taxon>Coelurosauria</taxon>
        <taxon>Aves</taxon>
        <taxon>Neognathae</taxon>
        <taxon>Galloanserae</taxon>
        <taxon>Galliformes</taxon>
        <taxon>Phasianidae</taxon>
        <taxon>Phasianinae</taxon>
        <taxon>Phasianus</taxon>
    </lineage>
</organism>
<feature type="compositionally biased region" description="Basic and acidic residues" evidence="1">
    <location>
        <begin position="66"/>
        <end position="89"/>
    </location>
</feature>
<reference evidence="2" key="2">
    <citation type="submission" date="2025-09" db="UniProtKB">
        <authorList>
            <consortium name="Ensembl"/>
        </authorList>
    </citation>
    <scope>IDENTIFICATION</scope>
</reference>
<sequence length="138" mass="16085">MGNYERSDQPGWGRRRGGSERQGKRRSPSGAQEGRHYRHEVAKRPHSKCSETKSVNDREHHKRRRYVEEYRTEHTQGCDSGQQHREHDKSAHRHHGSRSSGHSGKGSYKRWYRTQHSACHHHHHSQVVCPVITEGVVS</sequence>
<proteinExistence type="predicted"/>
<dbReference type="Proteomes" id="UP000472261">
    <property type="component" value="Unplaced"/>
</dbReference>
<dbReference type="Ensembl" id="ENSPCLT00000019599.1">
    <property type="protein sequence ID" value="ENSPCLP00000014845.1"/>
    <property type="gene ID" value="ENSPCLG00000012139.1"/>
</dbReference>